<keyword evidence="3" id="KW-1185">Reference proteome</keyword>
<dbReference type="AlphaFoldDB" id="A0A9D4JYA5"/>
<evidence type="ECO:0000313" key="2">
    <source>
        <dbReference type="EMBL" id="KAH3827539.1"/>
    </source>
</evidence>
<keyword evidence="1" id="KW-1133">Transmembrane helix</keyword>
<evidence type="ECO:0000313" key="3">
    <source>
        <dbReference type="Proteomes" id="UP000828390"/>
    </source>
</evidence>
<sequence length="87" mass="9708">MRPSKTSETVTFVIPRLPLHTPIINDLFRCVMIAARTAVPSSRSLRIGSGRFTVASGAISPWFVYTLNIWLTTNKKTLMSVNTQLQT</sequence>
<name>A0A9D4JYA5_DREPO</name>
<comment type="caution">
    <text evidence="2">The sequence shown here is derived from an EMBL/GenBank/DDBJ whole genome shotgun (WGS) entry which is preliminary data.</text>
</comment>
<feature type="transmembrane region" description="Helical" evidence="1">
    <location>
        <begin position="52"/>
        <end position="71"/>
    </location>
</feature>
<keyword evidence="1" id="KW-0812">Transmembrane</keyword>
<accession>A0A9D4JYA5</accession>
<protein>
    <submittedName>
        <fullName evidence="2">Uncharacterized protein</fullName>
    </submittedName>
</protein>
<keyword evidence="1" id="KW-0472">Membrane</keyword>
<gene>
    <name evidence="2" type="ORF">DPMN_129475</name>
</gene>
<reference evidence="2" key="1">
    <citation type="journal article" date="2019" name="bioRxiv">
        <title>The Genome of the Zebra Mussel, Dreissena polymorpha: A Resource for Invasive Species Research.</title>
        <authorList>
            <person name="McCartney M.A."/>
            <person name="Auch B."/>
            <person name="Kono T."/>
            <person name="Mallez S."/>
            <person name="Zhang Y."/>
            <person name="Obille A."/>
            <person name="Becker A."/>
            <person name="Abrahante J.E."/>
            <person name="Garbe J."/>
            <person name="Badalamenti J.P."/>
            <person name="Herman A."/>
            <person name="Mangelson H."/>
            <person name="Liachko I."/>
            <person name="Sullivan S."/>
            <person name="Sone E.D."/>
            <person name="Koren S."/>
            <person name="Silverstein K.A.T."/>
            <person name="Beckman K.B."/>
            <person name="Gohl D.M."/>
        </authorList>
    </citation>
    <scope>NUCLEOTIDE SEQUENCE</scope>
    <source>
        <strain evidence="2">Duluth1</strain>
        <tissue evidence="2">Whole animal</tissue>
    </source>
</reference>
<reference evidence="2" key="2">
    <citation type="submission" date="2020-11" db="EMBL/GenBank/DDBJ databases">
        <authorList>
            <person name="McCartney M.A."/>
            <person name="Auch B."/>
            <person name="Kono T."/>
            <person name="Mallez S."/>
            <person name="Becker A."/>
            <person name="Gohl D.M."/>
            <person name="Silverstein K.A.T."/>
            <person name="Koren S."/>
            <person name="Bechman K.B."/>
            <person name="Herman A."/>
            <person name="Abrahante J.E."/>
            <person name="Garbe J."/>
        </authorList>
    </citation>
    <scope>NUCLEOTIDE SEQUENCE</scope>
    <source>
        <strain evidence="2">Duluth1</strain>
        <tissue evidence="2">Whole animal</tissue>
    </source>
</reference>
<proteinExistence type="predicted"/>
<evidence type="ECO:0000256" key="1">
    <source>
        <dbReference type="SAM" id="Phobius"/>
    </source>
</evidence>
<organism evidence="2 3">
    <name type="scientific">Dreissena polymorpha</name>
    <name type="common">Zebra mussel</name>
    <name type="synonym">Mytilus polymorpha</name>
    <dbReference type="NCBI Taxonomy" id="45954"/>
    <lineage>
        <taxon>Eukaryota</taxon>
        <taxon>Metazoa</taxon>
        <taxon>Spiralia</taxon>
        <taxon>Lophotrochozoa</taxon>
        <taxon>Mollusca</taxon>
        <taxon>Bivalvia</taxon>
        <taxon>Autobranchia</taxon>
        <taxon>Heteroconchia</taxon>
        <taxon>Euheterodonta</taxon>
        <taxon>Imparidentia</taxon>
        <taxon>Neoheterodontei</taxon>
        <taxon>Myida</taxon>
        <taxon>Dreissenoidea</taxon>
        <taxon>Dreissenidae</taxon>
        <taxon>Dreissena</taxon>
    </lineage>
</organism>
<dbReference type="Proteomes" id="UP000828390">
    <property type="component" value="Unassembled WGS sequence"/>
</dbReference>
<dbReference type="EMBL" id="JAIWYP010000005">
    <property type="protein sequence ID" value="KAH3827539.1"/>
    <property type="molecule type" value="Genomic_DNA"/>
</dbReference>